<keyword evidence="3 5" id="KW-1133">Transmembrane helix</keyword>
<evidence type="ECO:0000256" key="2">
    <source>
        <dbReference type="ARBA" id="ARBA00022692"/>
    </source>
</evidence>
<accession>A0A1X2C256</accession>
<dbReference type="CDD" id="cd00547">
    <property type="entry name" value="QFR_TypeD_subunitD"/>
    <property type="match status" value="1"/>
</dbReference>
<evidence type="ECO:0000313" key="7">
    <source>
        <dbReference type="Proteomes" id="UP000193087"/>
    </source>
</evidence>
<sequence>MSTTAPRRRSPEPVLWLLFSSGGMAAALVLPVLLFIFGLAFPLGWLEAPDHTQLLSIVRNPLTKLVLLGVSVLAMFHWAHRFRFVLEHGLQLGGFDRVIAPCCYGTAVLGSAAASWVLLTA</sequence>
<dbReference type="NCBIfam" id="NF003977">
    <property type="entry name" value="PRK05470.1-1"/>
    <property type="match status" value="1"/>
</dbReference>
<keyword evidence="4 5" id="KW-0472">Membrane</keyword>
<dbReference type="Proteomes" id="UP000193087">
    <property type="component" value="Unassembled WGS sequence"/>
</dbReference>
<name>A0A1X2C256_9MYCO</name>
<dbReference type="GO" id="GO:0006106">
    <property type="term" value="P:fumarate metabolic process"/>
    <property type="evidence" value="ECO:0007669"/>
    <property type="project" value="InterPro"/>
</dbReference>
<feature type="transmembrane region" description="Helical" evidence="5">
    <location>
        <begin position="61"/>
        <end position="78"/>
    </location>
</feature>
<organism evidence="6 7">
    <name type="scientific">Mycobacterium riyadhense</name>
    <dbReference type="NCBI Taxonomy" id="486698"/>
    <lineage>
        <taxon>Bacteria</taxon>
        <taxon>Bacillati</taxon>
        <taxon>Actinomycetota</taxon>
        <taxon>Actinomycetes</taxon>
        <taxon>Mycobacteriales</taxon>
        <taxon>Mycobacteriaceae</taxon>
        <taxon>Mycobacterium</taxon>
    </lineage>
</organism>
<reference evidence="6 7" key="1">
    <citation type="submission" date="2016-01" db="EMBL/GenBank/DDBJ databases">
        <title>The new phylogeny of the genus Mycobacterium.</title>
        <authorList>
            <person name="Tarcisio F."/>
            <person name="Conor M."/>
            <person name="Antonella G."/>
            <person name="Elisabetta G."/>
            <person name="Giulia F.S."/>
            <person name="Sara T."/>
            <person name="Anna F."/>
            <person name="Clotilde B."/>
            <person name="Roberto B."/>
            <person name="Veronica D.S."/>
            <person name="Fabio R."/>
            <person name="Monica P."/>
            <person name="Olivier J."/>
            <person name="Enrico T."/>
            <person name="Nicola S."/>
        </authorList>
    </citation>
    <scope>NUCLEOTIDE SEQUENCE [LARGE SCALE GENOMIC DNA]</scope>
    <source>
        <strain evidence="6 7">DSM 45176</strain>
    </source>
</reference>
<keyword evidence="2 5" id="KW-0812">Transmembrane</keyword>
<evidence type="ECO:0000256" key="1">
    <source>
        <dbReference type="ARBA" id="ARBA00022475"/>
    </source>
</evidence>
<feature type="transmembrane region" description="Helical" evidence="5">
    <location>
        <begin position="14"/>
        <end position="41"/>
    </location>
</feature>
<dbReference type="AlphaFoldDB" id="A0A1X2C256"/>
<feature type="transmembrane region" description="Helical" evidence="5">
    <location>
        <begin position="98"/>
        <end position="119"/>
    </location>
</feature>
<protein>
    <submittedName>
        <fullName evidence="6">Fumarate reductase</fullName>
    </submittedName>
</protein>
<evidence type="ECO:0000256" key="5">
    <source>
        <dbReference type="SAM" id="Phobius"/>
    </source>
</evidence>
<dbReference type="InterPro" id="IPR003418">
    <property type="entry name" value="Fumarate_red_D"/>
</dbReference>
<comment type="caution">
    <text evidence="6">The sequence shown here is derived from an EMBL/GenBank/DDBJ whole genome shotgun (WGS) entry which is preliminary data.</text>
</comment>
<gene>
    <name evidence="6" type="ORF">AWC22_25565</name>
</gene>
<dbReference type="SUPFAM" id="SSF81343">
    <property type="entry name" value="Fumarate reductase respiratory complex transmembrane subunits"/>
    <property type="match status" value="1"/>
</dbReference>
<evidence type="ECO:0000256" key="4">
    <source>
        <dbReference type="ARBA" id="ARBA00023136"/>
    </source>
</evidence>
<keyword evidence="7" id="KW-1185">Reference proteome</keyword>
<dbReference type="STRING" id="486698.AWC22_25565"/>
<dbReference type="OrthoDB" id="9804636at2"/>
<dbReference type="GO" id="GO:0016020">
    <property type="term" value="C:membrane"/>
    <property type="evidence" value="ECO:0007669"/>
    <property type="project" value="InterPro"/>
</dbReference>
<dbReference type="Pfam" id="PF02313">
    <property type="entry name" value="Fumarate_red_D"/>
    <property type="match status" value="1"/>
</dbReference>
<dbReference type="InterPro" id="IPR034804">
    <property type="entry name" value="SQR/QFR_C/D"/>
</dbReference>
<evidence type="ECO:0000256" key="3">
    <source>
        <dbReference type="ARBA" id="ARBA00022989"/>
    </source>
</evidence>
<keyword evidence="1" id="KW-1003">Cell membrane</keyword>
<dbReference type="RefSeq" id="WP_085251925.1">
    <property type="nucleotide sequence ID" value="NZ_CAJMWI010000001.1"/>
</dbReference>
<dbReference type="Gene3D" id="1.20.1300.10">
    <property type="entry name" value="Fumarate reductase/succinate dehydrogenase, transmembrane subunit"/>
    <property type="match status" value="1"/>
</dbReference>
<evidence type="ECO:0000313" key="6">
    <source>
        <dbReference type="EMBL" id="ORW69933.1"/>
    </source>
</evidence>
<dbReference type="GeneID" id="93494526"/>
<dbReference type="EMBL" id="LQPQ01000163">
    <property type="protein sequence ID" value="ORW69933.1"/>
    <property type="molecule type" value="Genomic_DNA"/>
</dbReference>
<proteinExistence type="predicted"/>